<dbReference type="EMBL" id="VCQV01000003">
    <property type="protein sequence ID" value="TWP38145.1"/>
    <property type="molecule type" value="Genomic_DNA"/>
</dbReference>
<evidence type="ECO:0000256" key="3">
    <source>
        <dbReference type="ARBA" id="ARBA00023125"/>
    </source>
</evidence>
<keyword evidence="2" id="KW-0805">Transcription regulation</keyword>
<protein>
    <submittedName>
        <fullName evidence="6">LysR family transcriptional regulator</fullName>
    </submittedName>
</protein>
<evidence type="ECO:0000313" key="6">
    <source>
        <dbReference type="EMBL" id="TWP38145.1"/>
    </source>
</evidence>
<dbReference type="InterPro" id="IPR005119">
    <property type="entry name" value="LysR_subst-bd"/>
</dbReference>
<dbReference type="AlphaFoldDB" id="A0A563E6T7"/>
<comment type="similarity">
    <text evidence="1">Belongs to the LysR transcriptional regulatory family.</text>
</comment>
<keyword evidence="3" id="KW-0238">DNA-binding</keyword>
<dbReference type="InterPro" id="IPR000847">
    <property type="entry name" value="LysR_HTH_N"/>
</dbReference>
<sequence>MATVPGPSFTLIQLRYFAAAAERGSMTAAARDLVVSQSAISTAVSQLEKELGVQLFLRHHARGLTLTAAGSDFLRELRSFLAHAADLEETARSAGATLVGDLSVGWFTTLAPFQLPRLVAAYEQKHPGVRVSVVEEEHAHLKQGLRDGRCELSVMYGYDLEEDLDHVVVGAAAPYVIVPAMQRWLRRKRVGLRELADEPMILLDMPHTADYFTSMMAAAGVQPAVRFRSPSYETVRALVAHGHGFALLNQRPVHDTTYDGARALALELTDDVEALEIVVAWMRGARLTRRARAFVRLAKAELGTS</sequence>
<organism evidence="6 7">
    <name type="scientific">Leekyejoonella antrihumi</name>
    <dbReference type="NCBI Taxonomy" id="1660198"/>
    <lineage>
        <taxon>Bacteria</taxon>
        <taxon>Bacillati</taxon>
        <taxon>Actinomycetota</taxon>
        <taxon>Actinomycetes</taxon>
        <taxon>Micrococcales</taxon>
        <taxon>Dermacoccaceae</taxon>
        <taxon>Leekyejoonella</taxon>
    </lineage>
</organism>
<comment type="caution">
    <text evidence="6">The sequence shown here is derived from an EMBL/GenBank/DDBJ whole genome shotgun (WGS) entry which is preliminary data.</text>
</comment>
<reference evidence="6 7" key="2">
    <citation type="submission" date="2019-08" db="EMBL/GenBank/DDBJ databases">
        <title>Jejuicoccus antrihumi gen. nov., sp. nov., a new member of the family Dermacoccaceae isolated from a cave.</title>
        <authorList>
            <person name="Schumann P."/>
            <person name="Kim I.S."/>
        </authorList>
    </citation>
    <scope>NUCLEOTIDE SEQUENCE [LARGE SCALE GENOMIC DNA]</scope>
    <source>
        <strain evidence="6 7">C5-26</strain>
    </source>
</reference>
<dbReference type="PRINTS" id="PR00039">
    <property type="entry name" value="HTHLYSR"/>
</dbReference>
<dbReference type="InterPro" id="IPR036390">
    <property type="entry name" value="WH_DNA-bd_sf"/>
</dbReference>
<dbReference type="InterPro" id="IPR036388">
    <property type="entry name" value="WH-like_DNA-bd_sf"/>
</dbReference>
<dbReference type="Gene3D" id="1.10.10.10">
    <property type="entry name" value="Winged helix-like DNA-binding domain superfamily/Winged helix DNA-binding domain"/>
    <property type="match status" value="1"/>
</dbReference>
<dbReference type="GO" id="GO:0032993">
    <property type="term" value="C:protein-DNA complex"/>
    <property type="evidence" value="ECO:0007669"/>
    <property type="project" value="TreeGrafter"/>
</dbReference>
<feature type="domain" description="HTH lysR-type" evidence="5">
    <location>
        <begin position="9"/>
        <end position="67"/>
    </location>
</feature>
<keyword evidence="7" id="KW-1185">Reference proteome</keyword>
<accession>A0A563E6T7</accession>
<dbReference type="Gene3D" id="3.40.190.10">
    <property type="entry name" value="Periplasmic binding protein-like II"/>
    <property type="match status" value="2"/>
</dbReference>
<dbReference type="PANTHER" id="PTHR30346">
    <property type="entry name" value="TRANSCRIPTIONAL DUAL REGULATOR HCAR-RELATED"/>
    <property type="match status" value="1"/>
</dbReference>
<dbReference type="GO" id="GO:0003677">
    <property type="term" value="F:DNA binding"/>
    <property type="evidence" value="ECO:0007669"/>
    <property type="project" value="UniProtKB-KW"/>
</dbReference>
<dbReference type="SUPFAM" id="SSF46785">
    <property type="entry name" value="Winged helix' DNA-binding domain"/>
    <property type="match status" value="1"/>
</dbReference>
<dbReference type="PANTHER" id="PTHR30346:SF0">
    <property type="entry name" value="HCA OPERON TRANSCRIPTIONAL ACTIVATOR HCAR"/>
    <property type="match status" value="1"/>
</dbReference>
<proteinExistence type="inferred from homology"/>
<dbReference type="PROSITE" id="PS50931">
    <property type="entry name" value="HTH_LYSR"/>
    <property type="match status" value="1"/>
</dbReference>
<dbReference type="Pfam" id="PF03466">
    <property type="entry name" value="LysR_substrate"/>
    <property type="match status" value="1"/>
</dbReference>
<evidence type="ECO:0000259" key="5">
    <source>
        <dbReference type="PROSITE" id="PS50931"/>
    </source>
</evidence>
<dbReference type="FunFam" id="1.10.10.10:FF:000001">
    <property type="entry name" value="LysR family transcriptional regulator"/>
    <property type="match status" value="1"/>
</dbReference>
<evidence type="ECO:0000256" key="1">
    <source>
        <dbReference type="ARBA" id="ARBA00009437"/>
    </source>
</evidence>
<dbReference type="OrthoDB" id="3461141at2"/>
<evidence type="ECO:0000313" key="7">
    <source>
        <dbReference type="Proteomes" id="UP000320244"/>
    </source>
</evidence>
<evidence type="ECO:0000256" key="4">
    <source>
        <dbReference type="ARBA" id="ARBA00023163"/>
    </source>
</evidence>
<dbReference type="Proteomes" id="UP000320244">
    <property type="component" value="Unassembled WGS sequence"/>
</dbReference>
<reference evidence="6 7" key="1">
    <citation type="submission" date="2019-05" db="EMBL/GenBank/DDBJ databases">
        <authorList>
            <person name="Lee S.D."/>
        </authorList>
    </citation>
    <scope>NUCLEOTIDE SEQUENCE [LARGE SCALE GENOMIC DNA]</scope>
    <source>
        <strain evidence="6 7">C5-26</strain>
    </source>
</reference>
<dbReference type="GO" id="GO:0003700">
    <property type="term" value="F:DNA-binding transcription factor activity"/>
    <property type="evidence" value="ECO:0007669"/>
    <property type="project" value="InterPro"/>
</dbReference>
<dbReference type="SUPFAM" id="SSF53850">
    <property type="entry name" value="Periplasmic binding protein-like II"/>
    <property type="match status" value="1"/>
</dbReference>
<name>A0A563E6T7_9MICO</name>
<dbReference type="Pfam" id="PF00126">
    <property type="entry name" value="HTH_1"/>
    <property type="match status" value="1"/>
</dbReference>
<evidence type="ECO:0000256" key="2">
    <source>
        <dbReference type="ARBA" id="ARBA00023015"/>
    </source>
</evidence>
<keyword evidence="4" id="KW-0804">Transcription</keyword>
<gene>
    <name evidence="6" type="ORF">FGL98_02645</name>
</gene>